<feature type="region of interest" description="Disordered" evidence="1">
    <location>
        <begin position="534"/>
        <end position="589"/>
    </location>
</feature>
<evidence type="ECO:0000313" key="4">
    <source>
        <dbReference type="Proteomes" id="UP000323000"/>
    </source>
</evidence>
<gene>
    <name evidence="3" type="ORF">EZV62_004692</name>
</gene>
<dbReference type="InterPro" id="IPR008395">
    <property type="entry name" value="Agenet-like_dom"/>
</dbReference>
<dbReference type="Proteomes" id="UP000323000">
    <property type="component" value="Chromosome 2"/>
</dbReference>
<feature type="compositionally biased region" description="Basic and acidic residues" evidence="1">
    <location>
        <begin position="543"/>
        <end position="579"/>
    </location>
</feature>
<accession>A0A5C7IK36</accession>
<dbReference type="AlphaFoldDB" id="A0A5C7IK36"/>
<dbReference type="PANTHER" id="PTHR31917">
    <property type="entry name" value="AGENET DOMAIN-CONTAINING PROTEIN-RELATED"/>
    <property type="match status" value="1"/>
</dbReference>
<proteinExistence type="predicted"/>
<dbReference type="InterPro" id="IPR001025">
    <property type="entry name" value="BAH_dom"/>
</dbReference>
<dbReference type="Gene3D" id="2.30.30.490">
    <property type="match status" value="1"/>
</dbReference>
<dbReference type="SMART" id="SM00743">
    <property type="entry name" value="Agenet"/>
    <property type="match status" value="2"/>
</dbReference>
<dbReference type="Pfam" id="PF01426">
    <property type="entry name" value="BAH"/>
    <property type="match status" value="1"/>
</dbReference>
<sequence length="589" mass="66697">MSANNPSFVSWEERIIRHERGNRVVHFYLKDSFGDLVLAVVGTERSIRHMMYVVSDEFIHAYGYRSSRFTNMSIKWRARREVVDWLTSVVSDCRPADSQVNDSKQGVGSSDVLMTGPTAHQTFVPDILVPRKLKAQDTRIEWFGVAWSCAKQLKHYPSFCMNGTTIAVHSFVYLIGEEENYYLGYLEDMYEDKKGQKKVKVRWFHRNQEVKSVITDLNAHPKEVFITAHVQVISAEYIDGLATVLTPRHYEKCAALIPQTSPASIHMCFRQIKHNMVKPFTLTKLRGYSNQAILTALDDPPLSKKKVKCSRLNEEDEELFTLDDPMRVTDKRKKSSKEQGQLKDGFVLKNSISGNQITNAELKYPKLKLKLSRKTMGIKVVSPQSQCPVTFKVDEKIELLCQDSGIRGCWFRCKVLQVSQKHLKVKYDDVEDADGVRNLEEWVPASRVAAPDKLGIRCPGRLTIRPWPLSDSTTYNFGVGSPVDAWWSDGWWEGVVTGVDISGKDGVEIYLPGEDKFLTVTREDVRASKDWDGNKWVDVANPKNKDDGDSMDDGDSKDAGDSKDDGDNKDAGKKAKAVSDDGNEYANDL</sequence>
<evidence type="ECO:0000256" key="1">
    <source>
        <dbReference type="SAM" id="MobiDB-lite"/>
    </source>
</evidence>
<evidence type="ECO:0000313" key="3">
    <source>
        <dbReference type="EMBL" id="TXG69757.1"/>
    </source>
</evidence>
<organism evidence="3 4">
    <name type="scientific">Acer yangbiense</name>
    <dbReference type="NCBI Taxonomy" id="1000413"/>
    <lineage>
        <taxon>Eukaryota</taxon>
        <taxon>Viridiplantae</taxon>
        <taxon>Streptophyta</taxon>
        <taxon>Embryophyta</taxon>
        <taxon>Tracheophyta</taxon>
        <taxon>Spermatophyta</taxon>
        <taxon>Magnoliopsida</taxon>
        <taxon>eudicotyledons</taxon>
        <taxon>Gunneridae</taxon>
        <taxon>Pentapetalae</taxon>
        <taxon>rosids</taxon>
        <taxon>malvids</taxon>
        <taxon>Sapindales</taxon>
        <taxon>Sapindaceae</taxon>
        <taxon>Hippocastanoideae</taxon>
        <taxon>Acereae</taxon>
        <taxon>Acer</taxon>
    </lineage>
</organism>
<comment type="caution">
    <text evidence="3">The sequence shown here is derived from an EMBL/GenBank/DDBJ whole genome shotgun (WGS) entry which is preliminary data.</text>
</comment>
<dbReference type="PANTHER" id="PTHR31917:SF3">
    <property type="entry name" value="BROMO ADJACENT-LIKE DOMAIN PROTEIN"/>
    <property type="match status" value="1"/>
</dbReference>
<dbReference type="CDD" id="cd20405">
    <property type="entry name" value="Tudor_Agenet_AtDUF_rpt1_3"/>
    <property type="match status" value="1"/>
</dbReference>
<dbReference type="CDD" id="cd20403">
    <property type="entry name" value="Tudor_Agenet_FMRP-like_rpt2"/>
    <property type="match status" value="1"/>
</dbReference>
<evidence type="ECO:0000259" key="2">
    <source>
        <dbReference type="PROSITE" id="PS51038"/>
    </source>
</evidence>
<dbReference type="PROSITE" id="PS51038">
    <property type="entry name" value="BAH"/>
    <property type="match status" value="1"/>
</dbReference>
<dbReference type="EMBL" id="VAHF01000002">
    <property type="protein sequence ID" value="TXG69757.1"/>
    <property type="molecule type" value="Genomic_DNA"/>
</dbReference>
<reference evidence="4" key="1">
    <citation type="journal article" date="2019" name="Gigascience">
        <title>De novo genome assembly of the endangered Acer yangbiense, a plant species with extremely small populations endemic to Yunnan Province, China.</title>
        <authorList>
            <person name="Yang J."/>
            <person name="Wariss H.M."/>
            <person name="Tao L."/>
            <person name="Zhang R."/>
            <person name="Yun Q."/>
            <person name="Hollingsworth P."/>
            <person name="Dao Z."/>
            <person name="Luo G."/>
            <person name="Guo H."/>
            <person name="Ma Y."/>
            <person name="Sun W."/>
        </authorList>
    </citation>
    <scope>NUCLEOTIDE SEQUENCE [LARGE SCALE GENOMIC DNA]</scope>
    <source>
        <strain evidence="4">cv. Malutang</strain>
    </source>
</reference>
<dbReference type="SMART" id="SM00439">
    <property type="entry name" value="BAH"/>
    <property type="match status" value="1"/>
</dbReference>
<dbReference type="GO" id="GO:0003682">
    <property type="term" value="F:chromatin binding"/>
    <property type="evidence" value="ECO:0007669"/>
    <property type="project" value="InterPro"/>
</dbReference>
<keyword evidence="4" id="KW-1185">Reference proteome</keyword>
<feature type="domain" description="BAH" evidence="2">
    <location>
        <begin position="164"/>
        <end position="283"/>
    </location>
</feature>
<protein>
    <recommendedName>
        <fullName evidence="2">BAH domain-containing protein</fullName>
    </recommendedName>
</protein>
<dbReference type="InterPro" id="IPR043151">
    <property type="entry name" value="BAH_sf"/>
</dbReference>
<dbReference type="OrthoDB" id="1883212at2759"/>
<dbReference type="Pfam" id="PF05641">
    <property type="entry name" value="Agenet"/>
    <property type="match status" value="1"/>
</dbReference>
<name>A0A5C7IK36_9ROSI</name>
<dbReference type="InterPro" id="IPR014002">
    <property type="entry name" value="Agenet_dom_plant"/>
</dbReference>